<dbReference type="EMBL" id="AP025292">
    <property type="protein sequence ID" value="BDC98958.1"/>
    <property type="molecule type" value="Genomic_DNA"/>
</dbReference>
<keyword evidence="2" id="KW-1185">Reference proteome</keyword>
<organism evidence="1 2">
    <name type="scientific">Persicobacter psychrovividus</name>
    <dbReference type="NCBI Taxonomy" id="387638"/>
    <lineage>
        <taxon>Bacteria</taxon>
        <taxon>Pseudomonadati</taxon>
        <taxon>Bacteroidota</taxon>
        <taxon>Cytophagia</taxon>
        <taxon>Cytophagales</taxon>
        <taxon>Persicobacteraceae</taxon>
        <taxon>Persicobacter</taxon>
    </lineage>
</organism>
<accession>A0ABN6L804</accession>
<evidence type="ECO:0000313" key="1">
    <source>
        <dbReference type="EMBL" id="BDC98958.1"/>
    </source>
</evidence>
<dbReference type="InterPro" id="IPR019854">
    <property type="entry name" value="Motility-assoc_prot_GldC"/>
</dbReference>
<evidence type="ECO:0000313" key="2">
    <source>
        <dbReference type="Proteomes" id="UP001354989"/>
    </source>
</evidence>
<gene>
    <name evidence="1" type="primary">gldC</name>
    <name evidence="1" type="ORF">PEPS_12390</name>
</gene>
<reference evidence="1 2" key="1">
    <citation type="submission" date="2021-12" db="EMBL/GenBank/DDBJ databases">
        <title>Genome sequencing of bacteria with rrn-lacking chromosome and rrn-plasmid.</title>
        <authorList>
            <person name="Anda M."/>
            <person name="Iwasaki W."/>
        </authorList>
    </citation>
    <scope>NUCLEOTIDE SEQUENCE [LARGE SCALE GENOMIC DNA]</scope>
    <source>
        <strain evidence="1 2">NBRC 101262</strain>
    </source>
</reference>
<protein>
    <submittedName>
        <fullName evidence="1">Gliding motility protein GldC</fullName>
    </submittedName>
</protein>
<dbReference type="Pfam" id="PF19937">
    <property type="entry name" value="GldC-like"/>
    <property type="match status" value="1"/>
</dbReference>
<dbReference type="NCBIfam" id="TIGR03515">
    <property type="entry name" value="GldC"/>
    <property type="match status" value="1"/>
</dbReference>
<name>A0ABN6L804_9BACT</name>
<proteinExistence type="predicted"/>
<dbReference type="RefSeq" id="WP_332920599.1">
    <property type="nucleotide sequence ID" value="NZ_AP025292.1"/>
</dbReference>
<dbReference type="Proteomes" id="UP001354989">
    <property type="component" value="Chromosome"/>
</dbReference>
<sequence length="115" mass="13332">MKKSTITLDVNLDEQNIPETIEWNATDGPFDKAQQTHAFSLSIWDKKELNSLRIDLWDKEMPMDQMKRFCIDTLGGMAQTVLNSTGDEKMAEDIKELADKLMRRHIEEMENGKKD</sequence>